<comment type="caution">
    <text evidence="1">The sequence shown here is derived from an EMBL/GenBank/DDBJ whole genome shotgun (WGS) entry which is preliminary data.</text>
</comment>
<accession>A0ACC0BFJ1</accession>
<dbReference type="EMBL" id="CM044703">
    <property type="protein sequence ID" value="KAI5671348.1"/>
    <property type="molecule type" value="Genomic_DNA"/>
</dbReference>
<protein>
    <submittedName>
        <fullName evidence="1">Uncharacterized protein</fullName>
    </submittedName>
</protein>
<sequence>MQENPIKKSKENPRKKHKENKRQIASKLKANLMKWVSVKHIEKESLIKHLNFRDLGGGSLPHTVDRPTMRGRQKGLGIYFDQLVERSVLCVASPPDYFLADWVRRNSPARVVQGGLVGTPGLATYFVYKWCMRWFMRNRMFVQCVLGFRLVLTTGCQNLCLMTPFKYLPLIVSILQGNDDHQQDHRSYFWDKKNKVRIPPSKEDQLCGRNLADFRLIKKTTQTSIEVSSSQPDNEESKDNESYGL</sequence>
<evidence type="ECO:0000313" key="1">
    <source>
        <dbReference type="EMBL" id="KAI5671348.1"/>
    </source>
</evidence>
<dbReference type="Proteomes" id="UP001060085">
    <property type="component" value="Linkage Group LG03"/>
</dbReference>
<organism evidence="1 2">
    <name type="scientific">Catharanthus roseus</name>
    <name type="common">Madagascar periwinkle</name>
    <name type="synonym">Vinca rosea</name>
    <dbReference type="NCBI Taxonomy" id="4058"/>
    <lineage>
        <taxon>Eukaryota</taxon>
        <taxon>Viridiplantae</taxon>
        <taxon>Streptophyta</taxon>
        <taxon>Embryophyta</taxon>
        <taxon>Tracheophyta</taxon>
        <taxon>Spermatophyta</taxon>
        <taxon>Magnoliopsida</taxon>
        <taxon>eudicotyledons</taxon>
        <taxon>Gunneridae</taxon>
        <taxon>Pentapetalae</taxon>
        <taxon>asterids</taxon>
        <taxon>lamiids</taxon>
        <taxon>Gentianales</taxon>
        <taxon>Apocynaceae</taxon>
        <taxon>Rauvolfioideae</taxon>
        <taxon>Vinceae</taxon>
        <taxon>Catharanthinae</taxon>
        <taxon>Catharanthus</taxon>
    </lineage>
</organism>
<name>A0ACC0BFJ1_CATRO</name>
<gene>
    <name evidence="1" type="ORF">M9H77_11712</name>
</gene>
<keyword evidence="2" id="KW-1185">Reference proteome</keyword>
<proteinExistence type="predicted"/>
<evidence type="ECO:0000313" key="2">
    <source>
        <dbReference type="Proteomes" id="UP001060085"/>
    </source>
</evidence>
<reference evidence="2" key="1">
    <citation type="journal article" date="2023" name="Nat. Plants">
        <title>Single-cell RNA sequencing provides a high-resolution roadmap for understanding the multicellular compartmentation of specialized metabolism.</title>
        <authorList>
            <person name="Sun S."/>
            <person name="Shen X."/>
            <person name="Li Y."/>
            <person name="Li Y."/>
            <person name="Wang S."/>
            <person name="Li R."/>
            <person name="Zhang H."/>
            <person name="Shen G."/>
            <person name="Guo B."/>
            <person name="Wei J."/>
            <person name="Xu J."/>
            <person name="St-Pierre B."/>
            <person name="Chen S."/>
            <person name="Sun C."/>
        </authorList>
    </citation>
    <scope>NUCLEOTIDE SEQUENCE [LARGE SCALE GENOMIC DNA]</scope>
</reference>